<evidence type="ECO:0000256" key="1">
    <source>
        <dbReference type="ARBA" id="ARBA00004498"/>
    </source>
</evidence>
<comment type="similarity">
    <text evidence="2 10">Belongs to the Wnt family.</text>
</comment>
<evidence type="ECO:0000256" key="12">
    <source>
        <dbReference type="SAM" id="SignalP"/>
    </source>
</evidence>
<comment type="subcellular location">
    <subcellularLocation>
        <location evidence="1 10">Secreted</location>
        <location evidence="1 10">Extracellular space</location>
        <location evidence="1 10">Extracellular matrix</location>
    </subcellularLocation>
</comment>
<dbReference type="GO" id="GO:0000902">
    <property type="term" value="P:cell morphogenesis"/>
    <property type="evidence" value="ECO:0007669"/>
    <property type="project" value="UniProtKB-ARBA"/>
</dbReference>
<dbReference type="PANTHER" id="PTHR12027:SF72">
    <property type="entry name" value="PROTEIN WNT-6"/>
    <property type="match status" value="1"/>
</dbReference>
<dbReference type="Gene3D" id="3.30.2460.20">
    <property type="match status" value="1"/>
</dbReference>
<dbReference type="GO" id="GO:0060070">
    <property type="term" value="P:canonical Wnt signaling pathway"/>
    <property type="evidence" value="ECO:0007669"/>
    <property type="project" value="TreeGrafter"/>
</dbReference>
<evidence type="ECO:0000256" key="4">
    <source>
        <dbReference type="ARBA" id="ARBA00022525"/>
    </source>
</evidence>
<keyword evidence="7" id="KW-1015">Disulfide bond</keyword>
<keyword evidence="12" id="KW-0732">Signal</keyword>
<dbReference type="OrthoDB" id="5945655at2759"/>
<comment type="function">
    <text evidence="10">Ligand for members of the frizzled family of seven transmembrane receptors.</text>
</comment>
<dbReference type="FunFam" id="3.30.2460.20:FF:000001">
    <property type="entry name" value="Wnt homolog"/>
    <property type="match status" value="1"/>
</dbReference>
<keyword evidence="4" id="KW-0964">Secreted</keyword>
<dbReference type="InterPro" id="IPR043158">
    <property type="entry name" value="Wnt_C"/>
</dbReference>
<feature type="chain" id="PRO_5009851358" description="Protein Wnt" evidence="12">
    <location>
        <begin position="23"/>
        <end position="449"/>
    </location>
</feature>
<keyword evidence="6 10" id="KW-0879">Wnt signaling pathway</keyword>
<evidence type="ECO:0000256" key="10">
    <source>
        <dbReference type="RuleBase" id="RU003500"/>
    </source>
</evidence>
<feature type="compositionally biased region" description="Low complexity" evidence="11">
    <location>
        <begin position="227"/>
        <end position="248"/>
    </location>
</feature>
<dbReference type="EMBL" id="KU169898">
    <property type="protein sequence ID" value="ALO81629.1"/>
    <property type="molecule type" value="mRNA"/>
</dbReference>
<dbReference type="GO" id="GO:0005125">
    <property type="term" value="F:cytokine activity"/>
    <property type="evidence" value="ECO:0007669"/>
    <property type="project" value="TreeGrafter"/>
</dbReference>
<keyword evidence="3 10" id="KW-0217">Developmental protein</keyword>
<reference evidence="13" key="1">
    <citation type="submission" date="2015-11" db="EMBL/GenBank/DDBJ databases">
        <title>Molecular cloning, characterization and expression analysis of Wnt gene family from Litopenaeus vannamei.</title>
        <authorList>
            <person name="Zhang S."/>
        </authorList>
    </citation>
    <scope>NUCLEOTIDE SEQUENCE</scope>
    <source>
        <tissue evidence="13">Hepatopancreas</tissue>
    </source>
</reference>
<dbReference type="GO" id="GO:0005109">
    <property type="term" value="F:frizzled binding"/>
    <property type="evidence" value="ECO:0007669"/>
    <property type="project" value="TreeGrafter"/>
</dbReference>
<organism evidence="13">
    <name type="scientific">Penaeus vannamei</name>
    <name type="common">Whiteleg shrimp</name>
    <name type="synonym">Litopenaeus vannamei</name>
    <dbReference type="NCBI Taxonomy" id="6689"/>
    <lineage>
        <taxon>Eukaryota</taxon>
        <taxon>Metazoa</taxon>
        <taxon>Ecdysozoa</taxon>
        <taxon>Arthropoda</taxon>
        <taxon>Crustacea</taxon>
        <taxon>Multicrustacea</taxon>
        <taxon>Malacostraca</taxon>
        <taxon>Eumalacostraca</taxon>
        <taxon>Eucarida</taxon>
        <taxon>Decapoda</taxon>
        <taxon>Dendrobranchiata</taxon>
        <taxon>Penaeoidea</taxon>
        <taxon>Penaeidae</taxon>
        <taxon>Penaeus</taxon>
    </lineage>
</organism>
<dbReference type="AlphaFoldDB" id="A0A1L2A1P6"/>
<dbReference type="SMART" id="SM00097">
    <property type="entry name" value="WNT1"/>
    <property type="match status" value="1"/>
</dbReference>
<dbReference type="GO" id="GO:0045165">
    <property type="term" value="P:cell fate commitment"/>
    <property type="evidence" value="ECO:0007669"/>
    <property type="project" value="TreeGrafter"/>
</dbReference>
<dbReference type="GO" id="GO:0005615">
    <property type="term" value="C:extracellular space"/>
    <property type="evidence" value="ECO:0007669"/>
    <property type="project" value="TreeGrafter"/>
</dbReference>
<feature type="compositionally biased region" description="Basic residues" evidence="11">
    <location>
        <begin position="157"/>
        <end position="188"/>
    </location>
</feature>
<protein>
    <recommendedName>
        <fullName evidence="10">Protein Wnt</fullName>
    </recommendedName>
</protein>
<evidence type="ECO:0000256" key="3">
    <source>
        <dbReference type="ARBA" id="ARBA00022473"/>
    </source>
</evidence>
<evidence type="ECO:0000256" key="7">
    <source>
        <dbReference type="ARBA" id="ARBA00023157"/>
    </source>
</evidence>
<keyword evidence="8" id="KW-0325">Glycoprotein</keyword>
<dbReference type="Pfam" id="PF00110">
    <property type="entry name" value="wnt"/>
    <property type="match status" value="1"/>
</dbReference>
<evidence type="ECO:0000313" key="13">
    <source>
        <dbReference type="EMBL" id="ALO81629.1"/>
    </source>
</evidence>
<accession>A0A1L2A1P6</accession>
<evidence type="ECO:0000256" key="5">
    <source>
        <dbReference type="ARBA" id="ARBA00022530"/>
    </source>
</evidence>
<dbReference type="GO" id="GO:0007517">
    <property type="term" value="P:muscle organ development"/>
    <property type="evidence" value="ECO:0007669"/>
    <property type="project" value="UniProtKB-ARBA"/>
</dbReference>
<sequence>MAPKFLLLCLLLEILFCEFAHALWWSLGTRAVMDHTRICRKTGTRSSKDPQSTICRKEPRTFQMILDGSQMVMKECQYQFRFHRWNCTDNRRALKKILMRDTPETAFLNAVMSAGVTHEVTAACSRGDLLQCSCSRDNADASSSQDSNEKKKATKAERRRKPDRRKDPSRRRKDRPRGDRRRGRRGKGKRGDRARRGPGRGRRREGSENAINTSVVDPDGRGGGEASGATEGEPPAGEAAPGTGTPPEGEWKWSGCDDNVGFGYRIARDFMDWRYLRGPGSQDIRSIVMLHNNEVGRLAVQRHLQPHCKCHDLSGSCTHRTCWKRLPTFRSIGARLKEKFRQAIKVTPSNDGTSIRPVGQLTVSDEDLIFLEDSPDFCRPNKRTGSLGTQGRMCNVTANDMSGCDLMCCGRGIRQEVLELEENCRCRFKFCCEVTCQKCRIKRKMSYCL</sequence>
<feature type="signal peptide" evidence="12">
    <location>
        <begin position="1"/>
        <end position="22"/>
    </location>
</feature>
<name>A0A1L2A1P6_PENVA</name>
<feature type="compositionally biased region" description="Basic and acidic residues" evidence="11">
    <location>
        <begin position="147"/>
        <end position="156"/>
    </location>
</feature>
<evidence type="ECO:0000256" key="11">
    <source>
        <dbReference type="SAM" id="MobiDB-lite"/>
    </source>
</evidence>
<dbReference type="InterPro" id="IPR009143">
    <property type="entry name" value="Wnt6"/>
</dbReference>
<dbReference type="PRINTS" id="PR01349">
    <property type="entry name" value="WNTPROTEIN"/>
</dbReference>
<evidence type="ECO:0000256" key="2">
    <source>
        <dbReference type="ARBA" id="ARBA00005683"/>
    </source>
</evidence>
<dbReference type="CDD" id="cd19338">
    <property type="entry name" value="Wnt_Wnt6"/>
    <property type="match status" value="1"/>
</dbReference>
<keyword evidence="5" id="KW-0272">Extracellular matrix</keyword>
<evidence type="ECO:0000256" key="8">
    <source>
        <dbReference type="ARBA" id="ARBA00023180"/>
    </source>
</evidence>
<proteinExistence type="evidence at transcript level"/>
<feature type="region of interest" description="Disordered" evidence="11">
    <location>
        <begin position="135"/>
        <end position="254"/>
    </location>
</feature>
<keyword evidence="9" id="KW-0449">Lipoprotein</keyword>
<evidence type="ECO:0000256" key="6">
    <source>
        <dbReference type="ARBA" id="ARBA00022687"/>
    </source>
</evidence>
<dbReference type="InterPro" id="IPR005817">
    <property type="entry name" value="Wnt"/>
</dbReference>
<dbReference type="GO" id="GO:0030182">
    <property type="term" value="P:neuron differentiation"/>
    <property type="evidence" value="ECO:0007669"/>
    <property type="project" value="TreeGrafter"/>
</dbReference>
<evidence type="ECO:0000256" key="9">
    <source>
        <dbReference type="ARBA" id="ARBA00023288"/>
    </source>
</evidence>
<dbReference type="PANTHER" id="PTHR12027">
    <property type="entry name" value="WNT RELATED"/>
    <property type="match status" value="1"/>
</dbReference>